<feature type="transmembrane region" description="Helical" evidence="2">
    <location>
        <begin position="60"/>
        <end position="79"/>
    </location>
</feature>
<gene>
    <name evidence="3" type="ORF">ISF6_1841</name>
</gene>
<dbReference type="Proteomes" id="UP000037660">
    <property type="component" value="Unassembled WGS sequence"/>
</dbReference>
<protein>
    <submittedName>
        <fullName evidence="3">Uncharacterized protein</fullName>
    </submittedName>
</protein>
<sequence>MCRRRSTRSPLPPTAVSAATAASRHPRPGGRPPAPRGGAHTPAALAPGWQAPRPPRALRLAAGLLAAAAALAPVLPGAWRPQRPAPEGREPRGVAGPAPRLTLRLVPAPTSASARRAPEPAAARLPPMPLDRPAVSRRPAPVAVPAPEDGGQPVLPGSASPSAAPALAAPAPREASPAAAPPVPVLAAAASGVPGVAGAGVGSAAAGPAAGPLADAAASRPLQLDAATLRRAAAGSRGAVRAQADAAGRPVDEPRPGRDAVLAGDLARAVKPECLAPNAGGSLLSIPFIVAAALRDRCR</sequence>
<evidence type="ECO:0000256" key="2">
    <source>
        <dbReference type="SAM" id="Phobius"/>
    </source>
</evidence>
<keyword evidence="2" id="KW-1133">Transmembrane helix</keyword>
<feature type="region of interest" description="Disordered" evidence="1">
    <location>
        <begin position="73"/>
        <end position="179"/>
    </location>
</feature>
<dbReference type="STRING" id="1547922.ISF6_1841"/>
<organism evidence="3 4">
    <name type="scientific">Piscinibacter sakaiensis</name>
    <name type="common">Ideonella sakaiensis</name>
    <dbReference type="NCBI Taxonomy" id="1547922"/>
    <lineage>
        <taxon>Bacteria</taxon>
        <taxon>Pseudomonadati</taxon>
        <taxon>Pseudomonadota</taxon>
        <taxon>Betaproteobacteria</taxon>
        <taxon>Burkholderiales</taxon>
        <taxon>Sphaerotilaceae</taxon>
        <taxon>Piscinibacter</taxon>
    </lineage>
</organism>
<reference evidence="4" key="1">
    <citation type="submission" date="2015-07" db="EMBL/GenBank/DDBJ databases">
        <title>Discovery of a poly(ethylene terephthalate assimilation.</title>
        <authorList>
            <person name="Yoshida S."/>
            <person name="Hiraga K."/>
            <person name="Takehana T."/>
            <person name="Taniguchi I."/>
            <person name="Yamaji H."/>
            <person name="Maeda Y."/>
            <person name="Toyohara K."/>
            <person name="Miyamoto K."/>
            <person name="Kimura Y."/>
            <person name="Oda K."/>
        </authorList>
    </citation>
    <scope>NUCLEOTIDE SEQUENCE [LARGE SCALE GENOMIC DNA]</scope>
    <source>
        <strain evidence="4">NBRC 110686 / TISTR 2288 / 201-F6</strain>
    </source>
</reference>
<reference evidence="3 4" key="2">
    <citation type="journal article" date="2016" name="Science">
        <title>A bacterium that degrades and assimilates poly(ethylene terephthalate).</title>
        <authorList>
            <person name="Yoshida S."/>
            <person name="Hiraga K."/>
            <person name="Takehana T."/>
            <person name="Taniguchi I."/>
            <person name="Yamaji H."/>
            <person name="Maeda Y."/>
            <person name="Toyohara K."/>
            <person name="Miyamoto K."/>
            <person name="Kimura Y."/>
            <person name="Oda K."/>
        </authorList>
    </citation>
    <scope>NUCLEOTIDE SEQUENCE [LARGE SCALE GENOMIC DNA]</scope>
    <source>
        <strain evidence="4">NBRC 110686 / TISTR 2288 / 201-F6</strain>
    </source>
</reference>
<keyword evidence="2" id="KW-0812">Transmembrane</keyword>
<dbReference type="AlphaFoldDB" id="A0A0K8P042"/>
<feature type="region of interest" description="Disordered" evidence="1">
    <location>
        <begin position="235"/>
        <end position="258"/>
    </location>
</feature>
<accession>A0A0K8P042</accession>
<evidence type="ECO:0000256" key="1">
    <source>
        <dbReference type="SAM" id="MobiDB-lite"/>
    </source>
</evidence>
<feature type="region of interest" description="Disordered" evidence="1">
    <location>
        <begin position="1"/>
        <end position="53"/>
    </location>
</feature>
<feature type="compositionally biased region" description="Low complexity" evidence="1">
    <location>
        <begin position="14"/>
        <end position="23"/>
    </location>
</feature>
<feature type="compositionally biased region" description="Low complexity" evidence="1">
    <location>
        <begin position="107"/>
        <end position="178"/>
    </location>
</feature>
<name>A0A0K8P042_PISS1</name>
<dbReference type="EMBL" id="BBYR01000030">
    <property type="protein sequence ID" value="GAP36001.1"/>
    <property type="molecule type" value="Genomic_DNA"/>
</dbReference>
<evidence type="ECO:0000313" key="3">
    <source>
        <dbReference type="EMBL" id="GAP36001.1"/>
    </source>
</evidence>
<proteinExistence type="predicted"/>
<evidence type="ECO:0000313" key="4">
    <source>
        <dbReference type="Proteomes" id="UP000037660"/>
    </source>
</evidence>
<comment type="caution">
    <text evidence="3">The sequence shown here is derived from an EMBL/GenBank/DDBJ whole genome shotgun (WGS) entry which is preliminary data.</text>
</comment>
<keyword evidence="4" id="KW-1185">Reference proteome</keyword>
<keyword evidence="2" id="KW-0472">Membrane</keyword>
<feature type="compositionally biased region" description="Low complexity" evidence="1">
    <location>
        <begin position="235"/>
        <end position="244"/>
    </location>
</feature>